<evidence type="ECO:0000256" key="2">
    <source>
        <dbReference type="ARBA" id="ARBA00004651"/>
    </source>
</evidence>
<sequence>MKSIYLRVLFVTIYTIAICGFLGFYVANLYDHWALKPRLDAKLLQMASSIGAHMERFPDRAGDFLSNAAGLGYQIYLHDAAGNDMFYGGAFQKRDLPEETVHRVLSGEEFHGIATYPYRPFVPSYFDNRLSNSVGIRVMVEGEPVALFLRHDTRLQFDELQVFFVLMYALTILFSIPYLLFSTRYLVQPIVRLTEATKRVAQGDFNLRLPTSRKDEIGRLASHFRDMAARLERMDRSKKEFVANVSHEIQSPLASIQGFADSLLSENLEPERIRHYAEIIGQETRQLTKLSKQLLLLSTLEHGSDAVCKGTYLLQTQLRQALQLFEWQLAEKEIAVRMVVPAGMTVYGDEVLLMQIWTNLLSNAVKHIPPERSIEIEAKKTGGESVVCISDNGDGIEPRHIPYLFDRFYRGDAARQRGEGSTGLGLSIVQKIVHLHGGTIEAASETGMGTTFRVRLPEGENERLESVQKV</sequence>
<dbReference type="OrthoDB" id="9813151at2"/>
<keyword evidence="11 17" id="KW-1133">Transmembrane helix</keyword>
<accession>A0A3A1UV53</accession>
<dbReference type="PROSITE" id="PS50885">
    <property type="entry name" value="HAMP"/>
    <property type="match status" value="1"/>
</dbReference>
<name>A0A3A1UV53_9BACL</name>
<organism evidence="20 21">
    <name type="scientific">Paenibacillus nanensis</name>
    <dbReference type="NCBI Taxonomy" id="393251"/>
    <lineage>
        <taxon>Bacteria</taxon>
        <taxon>Bacillati</taxon>
        <taxon>Bacillota</taxon>
        <taxon>Bacilli</taxon>
        <taxon>Bacillales</taxon>
        <taxon>Paenibacillaceae</taxon>
        <taxon>Paenibacillus</taxon>
    </lineage>
</organism>
<keyword evidence="5" id="KW-0597">Phosphoprotein</keyword>
<keyword evidence="14 17" id="KW-0472">Membrane</keyword>
<keyword evidence="12" id="KW-0902">Two-component regulatory system</keyword>
<dbReference type="FunFam" id="1.10.287.130:FF:000001">
    <property type="entry name" value="Two-component sensor histidine kinase"/>
    <property type="match status" value="1"/>
</dbReference>
<evidence type="ECO:0000313" key="20">
    <source>
        <dbReference type="EMBL" id="RIX47927.1"/>
    </source>
</evidence>
<dbReference type="Proteomes" id="UP000266482">
    <property type="component" value="Unassembled WGS sequence"/>
</dbReference>
<feature type="transmembrane region" description="Helical" evidence="17">
    <location>
        <begin position="160"/>
        <end position="181"/>
    </location>
</feature>
<evidence type="ECO:0000256" key="9">
    <source>
        <dbReference type="ARBA" id="ARBA00022777"/>
    </source>
</evidence>
<dbReference type="Pfam" id="PF02518">
    <property type="entry name" value="HATPase_c"/>
    <property type="match status" value="1"/>
</dbReference>
<dbReference type="GO" id="GO:0005886">
    <property type="term" value="C:plasma membrane"/>
    <property type="evidence" value="ECO:0007669"/>
    <property type="project" value="UniProtKB-SubCell"/>
</dbReference>
<keyword evidence="7 17" id="KW-0812">Transmembrane</keyword>
<keyword evidence="10" id="KW-0067">ATP-binding</keyword>
<keyword evidence="4" id="KW-1003">Cell membrane</keyword>
<evidence type="ECO:0000256" key="6">
    <source>
        <dbReference type="ARBA" id="ARBA00022679"/>
    </source>
</evidence>
<dbReference type="SUPFAM" id="SSF158472">
    <property type="entry name" value="HAMP domain-like"/>
    <property type="match status" value="1"/>
</dbReference>
<dbReference type="EC" id="2.7.13.3" evidence="3"/>
<gene>
    <name evidence="20" type="ORF">D3P08_24950</name>
</gene>
<keyword evidence="21" id="KW-1185">Reference proteome</keyword>
<dbReference type="InterPro" id="IPR003594">
    <property type="entry name" value="HATPase_dom"/>
</dbReference>
<dbReference type="FunFam" id="3.30.565.10:FF:000006">
    <property type="entry name" value="Sensor histidine kinase WalK"/>
    <property type="match status" value="1"/>
</dbReference>
<keyword evidence="13" id="KW-0843">Virulence</keyword>
<dbReference type="GO" id="GO:0000155">
    <property type="term" value="F:phosphorelay sensor kinase activity"/>
    <property type="evidence" value="ECO:0007669"/>
    <property type="project" value="InterPro"/>
</dbReference>
<dbReference type="Gene3D" id="3.30.565.10">
    <property type="entry name" value="Histidine kinase-like ATPase, C-terminal domain"/>
    <property type="match status" value="1"/>
</dbReference>
<evidence type="ECO:0000256" key="4">
    <source>
        <dbReference type="ARBA" id="ARBA00022475"/>
    </source>
</evidence>
<dbReference type="Pfam" id="PF00672">
    <property type="entry name" value="HAMP"/>
    <property type="match status" value="1"/>
</dbReference>
<dbReference type="Pfam" id="PF00512">
    <property type="entry name" value="HisKA"/>
    <property type="match status" value="1"/>
</dbReference>
<dbReference type="CDD" id="cd06225">
    <property type="entry name" value="HAMP"/>
    <property type="match status" value="1"/>
</dbReference>
<dbReference type="GO" id="GO:0005524">
    <property type="term" value="F:ATP binding"/>
    <property type="evidence" value="ECO:0007669"/>
    <property type="project" value="UniProtKB-KW"/>
</dbReference>
<dbReference type="Gene3D" id="6.10.340.10">
    <property type="match status" value="1"/>
</dbReference>
<dbReference type="InterPro" id="IPR004358">
    <property type="entry name" value="Sig_transdc_His_kin-like_C"/>
</dbReference>
<dbReference type="RefSeq" id="WP_119602842.1">
    <property type="nucleotide sequence ID" value="NZ_QXQA01000022.1"/>
</dbReference>
<evidence type="ECO:0000256" key="17">
    <source>
        <dbReference type="SAM" id="Phobius"/>
    </source>
</evidence>
<comment type="subcellular location">
    <subcellularLocation>
        <location evidence="2">Cell membrane</location>
        <topology evidence="2">Multi-pass membrane protein</topology>
    </subcellularLocation>
</comment>
<feature type="domain" description="HAMP" evidence="19">
    <location>
        <begin position="184"/>
        <end position="236"/>
    </location>
</feature>
<dbReference type="SUPFAM" id="SSF55874">
    <property type="entry name" value="ATPase domain of HSP90 chaperone/DNA topoisomerase II/histidine kinase"/>
    <property type="match status" value="1"/>
</dbReference>
<evidence type="ECO:0000259" key="18">
    <source>
        <dbReference type="PROSITE" id="PS50109"/>
    </source>
</evidence>
<dbReference type="PANTHER" id="PTHR45528">
    <property type="entry name" value="SENSOR HISTIDINE KINASE CPXA"/>
    <property type="match status" value="1"/>
</dbReference>
<dbReference type="SMART" id="SM00387">
    <property type="entry name" value="HATPase_c"/>
    <property type="match status" value="1"/>
</dbReference>
<dbReference type="PROSITE" id="PS50109">
    <property type="entry name" value="HIS_KIN"/>
    <property type="match status" value="1"/>
</dbReference>
<dbReference type="InterPro" id="IPR003661">
    <property type="entry name" value="HisK_dim/P_dom"/>
</dbReference>
<comment type="caution">
    <text evidence="20">The sequence shown here is derived from an EMBL/GenBank/DDBJ whole genome shotgun (WGS) entry which is preliminary data.</text>
</comment>
<evidence type="ECO:0000256" key="10">
    <source>
        <dbReference type="ARBA" id="ARBA00022840"/>
    </source>
</evidence>
<keyword evidence="8" id="KW-0547">Nucleotide-binding</keyword>
<evidence type="ECO:0000256" key="8">
    <source>
        <dbReference type="ARBA" id="ARBA00022741"/>
    </source>
</evidence>
<evidence type="ECO:0000313" key="21">
    <source>
        <dbReference type="Proteomes" id="UP000266482"/>
    </source>
</evidence>
<keyword evidence="6" id="KW-0808">Transferase</keyword>
<feature type="domain" description="Histidine kinase" evidence="18">
    <location>
        <begin position="244"/>
        <end position="460"/>
    </location>
</feature>
<dbReference type="Gene3D" id="1.10.287.130">
    <property type="match status" value="1"/>
</dbReference>
<proteinExistence type="predicted"/>
<dbReference type="EMBL" id="QXQA01000022">
    <property type="protein sequence ID" value="RIX47927.1"/>
    <property type="molecule type" value="Genomic_DNA"/>
</dbReference>
<dbReference type="CDD" id="cd00075">
    <property type="entry name" value="HATPase"/>
    <property type="match status" value="1"/>
</dbReference>
<feature type="transmembrane region" description="Helical" evidence="17">
    <location>
        <begin position="6"/>
        <end position="30"/>
    </location>
</feature>
<evidence type="ECO:0000256" key="16">
    <source>
        <dbReference type="ARBA" id="ARBA00040841"/>
    </source>
</evidence>
<dbReference type="InterPro" id="IPR036097">
    <property type="entry name" value="HisK_dim/P_sf"/>
</dbReference>
<reference evidence="20 21" key="1">
    <citation type="submission" date="2018-09" db="EMBL/GenBank/DDBJ databases">
        <title>Paenibacillus aracenensis nov. sp. isolated from a cave in southern Spain.</title>
        <authorList>
            <person name="Jurado V."/>
            <person name="Gutierrez-Patricio S."/>
            <person name="Gonzalez-Pimentel J.L."/>
            <person name="Miller A.Z."/>
            <person name="Laiz L."/>
            <person name="Saiz-Jimenez C."/>
        </authorList>
    </citation>
    <scope>NUCLEOTIDE SEQUENCE [LARGE SCALE GENOMIC DNA]</scope>
    <source>
        <strain evidence="20 21">DSM 22867</strain>
    </source>
</reference>
<dbReference type="InterPro" id="IPR003660">
    <property type="entry name" value="HAMP_dom"/>
</dbReference>
<dbReference type="AlphaFoldDB" id="A0A3A1UV53"/>
<evidence type="ECO:0000256" key="11">
    <source>
        <dbReference type="ARBA" id="ARBA00022989"/>
    </source>
</evidence>
<evidence type="ECO:0000256" key="1">
    <source>
        <dbReference type="ARBA" id="ARBA00000085"/>
    </source>
</evidence>
<evidence type="ECO:0000256" key="5">
    <source>
        <dbReference type="ARBA" id="ARBA00022553"/>
    </source>
</evidence>
<evidence type="ECO:0000256" key="15">
    <source>
        <dbReference type="ARBA" id="ARBA00037219"/>
    </source>
</evidence>
<dbReference type="SMART" id="SM00388">
    <property type="entry name" value="HisKA"/>
    <property type="match status" value="1"/>
</dbReference>
<keyword evidence="9 20" id="KW-0418">Kinase</keyword>
<dbReference type="CDD" id="cd00082">
    <property type="entry name" value="HisKA"/>
    <property type="match status" value="1"/>
</dbReference>
<evidence type="ECO:0000256" key="14">
    <source>
        <dbReference type="ARBA" id="ARBA00023136"/>
    </source>
</evidence>
<dbReference type="SUPFAM" id="SSF47384">
    <property type="entry name" value="Homodimeric domain of signal transducing histidine kinase"/>
    <property type="match status" value="1"/>
</dbReference>
<dbReference type="PANTHER" id="PTHR45528:SF11">
    <property type="entry name" value="HISTIDINE KINASE"/>
    <property type="match status" value="1"/>
</dbReference>
<evidence type="ECO:0000259" key="19">
    <source>
        <dbReference type="PROSITE" id="PS50885"/>
    </source>
</evidence>
<evidence type="ECO:0000256" key="3">
    <source>
        <dbReference type="ARBA" id="ARBA00012438"/>
    </source>
</evidence>
<evidence type="ECO:0000256" key="13">
    <source>
        <dbReference type="ARBA" id="ARBA00023026"/>
    </source>
</evidence>
<comment type="catalytic activity">
    <reaction evidence="1">
        <text>ATP + protein L-histidine = ADP + protein N-phospho-L-histidine.</text>
        <dbReference type="EC" id="2.7.13.3"/>
    </reaction>
</comment>
<comment type="function">
    <text evidence="15">Member of the two-component regulatory system HssS/HssR involved in intracellular heme homeostasis and tempering of staphylococcal virulence. HssS functions as a heme sensor histidine kinase which is autophosphorylated at a histidine residue and transfers its phosphate group to an aspartate residue of HssR. HssR/HssS activates the expression of hrtAB, an efflux pump, in response to extracellular heme, hemin, hemoglobin or blood.</text>
</comment>
<protein>
    <recommendedName>
        <fullName evidence="16">Heme sensor protein HssS</fullName>
        <ecNumber evidence="3">2.7.13.3</ecNumber>
    </recommendedName>
</protein>
<dbReference type="SMART" id="SM00304">
    <property type="entry name" value="HAMP"/>
    <property type="match status" value="1"/>
</dbReference>
<dbReference type="PRINTS" id="PR00344">
    <property type="entry name" value="BCTRLSENSOR"/>
</dbReference>
<evidence type="ECO:0000256" key="12">
    <source>
        <dbReference type="ARBA" id="ARBA00023012"/>
    </source>
</evidence>
<dbReference type="InterPro" id="IPR005467">
    <property type="entry name" value="His_kinase_dom"/>
</dbReference>
<evidence type="ECO:0000256" key="7">
    <source>
        <dbReference type="ARBA" id="ARBA00022692"/>
    </source>
</evidence>
<dbReference type="InterPro" id="IPR050398">
    <property type="entry name" value="HssS/ArlS-like"/>
</dbReference>
<dbReference type="InterPro" id="IPR036890">
    <property type="entry name" value="HATPase_C_sf"/>
</dbReference>